<evidence type="ECO:0000256" key="7">
    <source>
        <dbReference type="ARBA" id="ARBA00022685"/>
    </source>
</evidence>
<evidence type="ECO:0000256" key="6">
    <source>
        <dbReference type="ARBA" id="ARBA00022530"/>
    </source>
</evidence>
<comment type="subcellular location">
    <subcellularLocation>
        <location evidence="1">Secreted</location>
        <location evidence="1">Extracellular space</location>
        <location evidence="1">Extracellular matrix</location>
    </subcellularLocation>
    <subcellularLocation>
        <location evidence="14">Zona pellucida</location>
    </subcellularLocation>
    <subcellularLocation>
        <location evidence="14">Cell membrane</location>
        <topology evidence="14">Single-pass type I membrane protein</topology>
    </subcellularLocation>
</comment>
<evidence type="ECO:0000313" key="16">
    <source>
        <dbReference type="EMBL" id="CAJ1076592.1"/>
    </source>
</evidence>
<dbReference type="FunFam" id="2.60.40.3210:FF:000001">
    <property type="entry name" value="Zona pellucida sperm-binding protein 3"/>
    <property type="match status" value="1"/>
</dbReference>
<dbReference type="PROSITE" id="PS51034">
    <property type="entry name" value="ZP_2"/>
    <property type="match status" value="1"/>
</dbReference>
<dbReference type="EMBL" id="OY660879">
    <property type="protein sequence ID" value="CAJ1076592.1"/>
    <property type="molecule type" value="Genomic_DNA"/>
</dbReference>
<dbReference type="AlphaFoldDB" id="A0AAV1GX16"/>
<dbReference type="Gene3D" id="2.60.40.3210">
    <property type="entry name" value="Zona pellucida, ZP-N domain"/>
    <property type="match status" value="1"/>
</dbReference>
<keyword evidence="13" id="KW-0325">Glycoprotein</keyword>
<evidence type="ECO:0000256" key="12">
    <source>
        <dbReference type="ARBA" id="ARBA00023157"/>
    </source>
</evidence>
<dbReference type="GO" id="GO:0005886">
    <property type="term" value="C:plasma membrane"/>
    <property type="evidence" value="ECO:0007669"/>
    <property type="project" value="UniProtKB-SubCell"/>
</dbReference>
<dbReference type="InterPro" id="IPR055356">
    <property type="entry name" value="ZP-N"/>
</dbReference>
<name>A0AAV1GX16_XYRNO</name>
<dbReference type="PANTHER" id="PTHR11576">
    <property type="entry name" value="ZONA PELLUCIDA SPERM-BINDING PROTEIN 3"/>
    <property type="match status" value="1"/>
</dbReference>
<organism evidence="16 17">
    <name type="scientific">Xyrichtys novacula</name>
    <name type="common">Pearly razorfish</name>
    <name type="synonym">Hemipteronotus novacula</name>
    <dbReference type="NCBI Taxonomy" id="13765"/>
    <lineage>
        <taxon>Eukaryota</taxon>
        <taxon>Metazoa</taxon>
        <taxon>Chordata</taxon>
        <taxon>Craniata</taxon>
        <taxon>Vertebrata</taxon>
        <taxon>Euteleostomi</taxon>
        <taxon>Actinopterygii</taxon>
        <taxon>Neopterygii</taxon>
        <taxon>Teleostei</taxon>
        <taxon>Neoteleostei</taxon>
        <taxon>Acanthomorphata</taxon>
        <taxon>Eupercaria</taxon>
        <taxon>Labriformes</taxon>
        <taxon>Labridae</taxon>
        <taxon>Xyrichtys</taxon>
    </lineage>
</organism>
<evidence type="ECO:0000313" key="17">
    <source>
        <dbReference type="Proteomes" id="UP001178508"/>
    </source>
</evidence>
<keyword evidence="11" id="KW-0472">Membrane</keyword>
<evidence type="ECO:0000256" key="1">
    <source>
        <dbReference type="ARBA" id="ARBA00004498"/>
    </source>
</evidence>
<dbReference type="Proteomes" id="UP001178508">
    <property type="component" value="Chromosome 16"/>
</dbReference>
<reference evidence="16" key="1">
    <citation type="submission" date="2023-08" db="EMBL/GenBank/DDBJ databases">
        <authorList>
            <person name="Alioto T."/>
            <person name="Alioto T."/>
            <person name="Gomez Garrido J."/>
        </authorList>
    </citation>
    <scope>NUCLEOTIDE SEQUENCE</scope>
</reference>
<dbReference type="PANTHER" id="PTHR11576:SF2">
    <property type="entry name" value="ZONA PELLUCIDA SPERM-BINDING PROTEIN 3"/>
    <property type="match status" value="1"/>
</dbReference>
<dbReference type="InterPro" id="IPR001507">
    <property type="entry name" value="ZP_dom"/>
</dbReference>
<evidence type="ECO:0000256" key="13">
    <source>
        <dbReference type="ARBA" id="ARBA00023180"/>
    </source>
</evidence>
<keyword evidence="5 14" id="KW-0964">Secreted</keyword>
<evidence type="ECO:0000256" key="11">
    <source>
        <dbReference type="ARBA" id="ARBA00023136"/>
    </source>
</evidence>
<gene>
    <name evidence="16" type="ORF">XNOV1_A016017</name>
</gene>
<dbReference type="GO" id="GO:0032190">
    <property type="term" value="F:acrosin binding"/>
    <property type="evidence" value="ECO:0007669"/>
    <property type="project" value="TreeGrafter"/>
</dbReference>
<dbReference type="GO" id="GO:0035804">
    <property type="term" value="F:structural constituent of egg coat"/>
    <property type="evidence" value="ECO:0007669"/>
    <property type="project" value="UniProtKB-UniRule"/>
</dbReference>
<evidence type="ECO:0000256" key="2">
    <source>
        <dbReference type="ARBA" id="ARBA00006735"/>
    </source>
</evidence>
<dbReference type="GO" id="GO:2000344">
    <property type="term" value="P:positive regulation of acrosome reaction"/>
    <property type="evidence" value="ECO:0007669"/>
    <property type="project" value="UniProtKB-UniRule"/>
</dbReference>
<dbReference type="GO" id="GO:0035803">
    <property type="term" value="P:egg coat formation"/>
    <property type="evidence" value="ECO:0007669"/>
    <property type="project" value="UniProtKB-UniRule"/>
</dbReference>
<keyword evidence="8" id="KW-0812">Transmembrane</keyword>
<evidence type="ECO:0000256" key="3">
    <source>
        <dbReference type="ARBA" id="ARBA00017980"/>
    </source>
</evidence>
<keyword evidence="6 14" id="KW-0272">Extracellular matrix</keyword>
<evidence type="ECO:0000259" key="15">
    <source>
        <dbReference type="PROSITE" id="PS51034"/>
    </source>
</evidence>
<dbReference type="GO" id="GO:0035805">
    <property type="term" value="C:egg coat"/>
    <property type="evidence" value="ECO:0007669"/>
    <property type="project" value="UniProtKB-SubCell"/>
</dbReference>
<comment type="PTM">
    <text evidence="14">Proteolytically cleaved before the transmembrane segment to yield the secreted ectodomain incorporated in the zona pellucida.</text>
</comment>
<feature type="signal peptide" evidence="14">
    <location>
        <begin position="1"/>
        <end position="23"/>
    </location>
</feature>
<dbReference type="InterPro" id="IPR055355">
    <property type="entry name" value="ZP-C"/>
</dbReference>
<keyword evidence="7 14" id="KW-0165">Cleavage on pair of basic residues</keyword>
<dbReference type="GO" id="GO:0007339">
    <property type="term" value="P:binding of sperm to zona pellucida"/>
    <property type="evidence" value="ECO:0007669"/>
    <property type="project" value="UniProtKB-UniRule"/>
</dbReference>
<dbReference type="InterPro" id="IPR042235">
    <property type="entry name" value="ZP-C_dom"/>
</dbReference>
<dbReference type="Gene3D" id="2.60.40.4100">
    <property type="entry name" value="Zona pellucida, ZP-C domain"/>
    <property type="match status" value="1"/>
</dbReference>
<evidence type="ECO:0000256" key="9">
    <source>
        <dbReference type="ARBA" id="ARBA00022729"/>
    </source>
</evidence>
<keyword evidence="4 14" id="KW-1003">Cell membrane</keyword>
<evidence type="ECO:0000256" key="10">
    <source>
        <dbReference type="ARBA" id="ARBA00022989"/>
    </source>
</evidence>
<keyword evidence="12 14" id="KW-1015">Disulfide bond</keyword>
<comment type="function">
    <text evidence="14">Component of the zona pellucida, an extracellular matrix surrounding oocytes which mediates sperm binding, induction of the acrosome reaction and prevents post-fertilization polyspermy. The zona pellucida is composed of 3 to 4 glycoproteins, ZP1, ZP2, ZP3, and ZP4. ZP3 is essential for sperm binding and zona matrix formation.</text>
</comment>
<dbReference type="FunFam" id="2.60.40.4100:FF:000002">
    <property type="entry name" value="Zona pellucida sperm-binding protein 3"/>
    <property type="match status" value="1"/>
</dbReference>
<dbReference type="SMART" id="SM00241">
    <property type="entry name" value="ZP"/>
    <property type="match status" value="1"/>
</dbReference>
<evidence type="ECO:0000256" key="14">
    <source>
        <dbReference type="RuleBase" id="RU367066"/>
    </source>
</evidence>
<proteinExistence type="inferred from homology"/>
<keyword evidence="10" id="KW-1133">Transmembrane helix</keyword>
<accession>A0AAV1GX16</accession>
<evidence type="ECO:0000256" key="4">
    <source>
        <dbReference type="ARBA" id="ARBA00022475"/>
    </source>
</evidence>
<dbReference type="Pfam" id="PF23344">
    <property type="entry name" value="ZP-N"/>
    <property type="match status" value="1"/>
</dbReference>
<evidence type="ECO:0000256" key="5">
    <source>
        <dbReference type="ARBA" id="ARBA00022525"/>
    </source>
</evidence>
<keyword evidence="9 14" id="KW-0732">Signal</keyword>
<comment type="domain">
    <text evidence="14">The ZP domain is involved in the polymerization of the ZP proteins to form the zona pellucida.</text>
</comment>
<dbReference type="InterPro" id="IPR048290">
    <property type="entry name" value="ZP_chr"/>
</dbReference>
<sequence length="377" mass="41343">MWSTAHSASLLLPFVVIFVVSDAIRLLKEGPMIDAEGREYKGLRVSAEDFSEPPPSDEPTVRVQCTETSMIVLVKADLFRTGRLVSAEELFLGADPSQSRCRAAAAAGDSEFVIEAGLQDCGSRLTVSEDSVIYSNMLIVSPVVRYHGITRTAPAVVPVSCHYQRTHLVSSNTQPSSLTPPSPTQDSAFSLTLMNDDWTQSTSSRSFYLGDLLHLQASYSAPDSAHRQLFIDGCVATLSPDVTSVPRYYFIENNGCLATARDGGTNSAFLPRTRADSLQLQMDVFLFQQDSRNSVFITCWLKASTDMWRSSPVSKSCNYMQSRWTNVDGGDDVCRCCDSTCNRPFTNWRGASHAKPPTSEDLTACVTLGPLAVYPRK</sequence>
<comment type="similarity">
    <text evidence="2 14">Belongs to the ZP domain family. ZPC subfamily.</text>
</comment>
<dbReference type="Pfam" id="PF00100">
    <property type="entry name" value="Zona_pellucida"/>
    <property type="match status" value="1"/>
</dbReference>
<feature type="domain" description="ZP" evidence="15">
    <location>
        <begin position="64"/>
        <end position="324"/>
    </location>
</feature>
<keyword evidence="17" id="KW-1185">Reference proteome</keyword>
<dbReference type="PRINTS" id="PR00023">
    <property type="entry name" value="ZPELLUCIDA"/>
</dbReference>
<feature type="chain" id="PRO_5043113612" description="Zona pellucida sperm-binding protein 3" evidence="14">
    <location>
        <begin position="24"/>
        <end position="377"/>
    </location>
</feature>
<evidence type="ECO:0000256" key="8">
    <source>
        <dbReference type="ARBA" id="ARBA00022692"/>
    </source>
</evidence>
<protein>
    <recommendedName>
        <fullName evidence="3 14">Zona pellucida sperm-binding protein 3</fullName>
    </recommendedName>
</protein>